<comment type="caution">
    <text evidence="8">The sequence shown here is derived from an EMBL/GenBank/DDBJ whole genome shotgun (WGS) entry which is preliminary data.</text>
</comment>
<name>A0A8J3NM10_9ACTN</name>
<dbReference type="InterPro" id="IPR050104">
    <property type="entry name" value="FMN-dep_NADH:Q_OxRdtase_AzoR1"/>
</dbReference>
<feature type="binding site" evidence="6">
    <location>
        <position position="13"/>
    </location>
    <ligand>
        <name>FMN</name>
        <dbReference type="ChEBI" id="CHEBI:58210"/>
    </ligand>
</feature>
<evidence type="ECO:0000256" key="3">
    <source>
        <dbReference type="ARBA" id="ARBA00023002"/>
    </source>
</evidence>
<evidence type="ECO:0000256" key="1">
    <source>
        <dbReference type="ARBA" id="ARBA00022630"/>
    </source>
</evidence>
<dbReference type="InterPro" id="IPR003680">
    <property type="entry name" value="Flavodoxin_fold"/>
</dbReference>
<evidence type="ECO:0000256" key="5">
    <source>
        <dbReference type="ARBA" id="ARBA00048542"/>
    </source>
</evidence>
<dbReference type="GO" id="GO:0009055">
    <property type="term" value="F:electron transfer activity"/>
    <property type="evidence" value="ECO:0007669"/>
    <property type="project" value="UniProtKB-UniRule"/>
</dbReference>
<keyword evidence="3 6" id="KW-0560">Oxidoreductase</keyword>
<dbReference type="HAMAP" id="MF_01216">
    <property type="entry name" value="Azoreductase_type1"/>
    <property type="match status" value="1"/>
</dbReference>
<proteinExistence type="inferred from homology"/>
<organism evidence="8 9">
    <name type="scientific">Catellatospora bangladeshensis</name>
    <dbReference type="NCBI Taxonomy" id="310355"/>
    <lineage>
        <taxon>Bacteria</taxon>
        <taxon>Bacillati</taxon>
        <taxon>Actinomycetota</taxon>
        <taxon>Actinomycetes</taxon>
        <taxon>Micromonosporales</taxon>
        <taxon>Micromonosporaceae</taxon>
        <taxon>Catellatospora</taxon>
    </lineage>
</organism>
<evidence type="ECO:0000256" key="4">
    <source>
        <dbReference type="ARBA" id="ARBA00023027"/>
    </source>
</evidence>
<dbReference type="EMBL" id="BONF01000039">
    <property type="protein sequence ID" value="GIF84656.1"/>
    <property type="molecule type" value="Genomic_DNA"/>
</dbReference>
<keyword evidence="2 6" id="KW-0288">FMN</keyword>
<comment type="catalytic activity">
    <reaction evidence="5">
        <text>N,N-dimethyl-1,4-phenylenediamine + anthranilate + 2 NAD(+) = 2-(4-dimethylaminophenyl)diazenylbenzoate + 2 NADH + 2 H(+)</text>
        <dbReference type="Rhea" id="RHEA:55872"/>
        <dbReference type="ChEBI" id="CHEBI:15378"/>
        <dbReference type="ChEBI" id="CHEBI:15783"/>
        <dbReference type="ChEBI" id="CHEBI:16567"/>
        <dbReference type="ChEBI" id="CHEBI:57540"/>
        <dbReference type="ChEBI" id="CHEBI:57945"/>
        <dbReference type="ChEBI" id="CHEBI:71579"/>
        <dbReference type="EC" id="1.7.1.17"/>
    </reaction>
    <physiologicalReaction direction="right-to-left" evidence="5">
        <dbReference type="Rhea" id="RHEA:55874"/>
    </physiologicalReaction>
</comment>
<comment type="function">
    <text evidence="6">Also exhibits azoreductase activity. Catalyzes the reductive cleavage of the azo bond in aromatic azo compounds to the corresponding amines.</text>
</comment>
<dbReference type="GO" id="GO:0016652">
    <property type="term" value="F:oxidoreductase activity, acting on NAD(P)H as acceptor"/>
    <property type="evidence" value="ECO:0007669"/>
    <property type="project" value="UniProtKB-UniRule"/>
</dbReference>
<dbReference type="EC" id="1.7.1.17" evidence="6"/>
<dbReference type="Pfam" id="PF02525">
    <property type="entry name" value="Flavodoxin_2"/>
    <property type="match status" value="1"/>
</dbReference>
<comment type="catalytic activity">
    <reaction evidence="6">
        <text>2 a quinone + NADH + H(+) = 2 a 1,4-benzosemiquinone + NAD(+)</text>
        <dbReference type="Rhea" id="RHEA:65952"/>
        <dbReference type="ChEBI" id="CHEBI:15378"/>
        <dbReference type="ChEBI" id="CHEBI:57540"/>
        <dbReference type="ChEBI" id="CHEBI:57945"/>
        <dbReference type="ChEBI" id="CHEBI:132124"/>
        <dbReference type="ChEBI" id="CHEBI:134225"/>
    </reaction>
</comment>
<reference evidence="8 9" key="1">
    <citation type="submission" date="2021-01" db="EMBL/GenBank/DDBJ databases">
        <title>Whole genome shotgun sequence of Catellatospora bangladeshensis NBRC 107357.</title>
        <authorList>
            <person name="Komaki H."/>
            <person name="Tamura T."/>
        </authorList>
    </citation>
    <scope>NUCLEOTIDE SEQUENCE [LARGE SCALE GENOMIC DNA]</scope>
    <source>
        <strain evidence="8 9">NBRC 107357</strain>
    </source>
</reference>
<comment type="function">
    <text evidence="6">Quinone reductase that provides resistance to thiol-specific stress caused by electrophilic quinones.</text>
</comment>
<dbReference type="Gene3D" id="3.40.50.360">
    <property type="match status" value="1"/>
</dbReference>
<dbReference type="PANTHER" id="PTHR43741:SF4">
    <property type="entry name" value="FMN-DEPENDENT NADH:QUINONE OXIDOREDUCTASE"/>
    <property type="match status" value="1"/>
</dbReference>
<dbReference type="EC" id="1.6.5.-" evidence="6"/>
<protein>
    <recommendedName>
        <fullName evidence="6">FMN dependent NADH:quinone oxidoreductase</fullName>
        <ecNumber evidence="6">1.6.5.-</ecNumber>
    </recommendedName>
    <alternativeName>
        <fullName evidence="6">Azo-dye reductase</fullName>
    </alternativeName>
    <alternativeName>
        <fullName evidence="6">FMN-dependent NADH-azo compound oxidoreductase</fullName>
    </alternativeName>
    <alternativeName>
        <fullName evidence="6">FMN-dependent NADH-azoreductase</fullName>
        <ecNumber evidence="6">1.7.1.17</ecNumber>
    </alternativeName>
</protein>
<dbReference type="SUPFAM" id="SSF52218">
    <property type="entry name" value="Flavoproteins"/>
    <property type="match status" value="1"/>
</dbReference>
<accession>A0A8J3NM10</accession>
<comment type="similarity">
    <text evidence="6">Belongs to the azoreductase type 1 family.</text>
</comment>
<evidence type="ECO:0000256" key="2">
    <source>
        <dbReference type="ARBA" id="ARBA00022643"/>
    </source>
</evidence>
<dbReference type="Proteomes" id="UP000601223">
    <property type="component" value="Unassembled WGS sequence"/>
</dbReference>
<comment type="subunit">
    <text evidence="6">Homodimer.</text>
</comment>
<evidence type="ECO:0000259" key="7">
    <source>
        <dbReference type="Pfam" id="PF02525"/>
    </source>
</evidence>
<comment type="cofactor">
    <cofactor evidence="6">
        <name>FMN</name>
        <dbReference type="ChEBI" id="CHEBI:58210"/>
    </cofactor>
    <text evidence="6">Binds 1 FMN per subunit.</text>
</comment>
<evidence type="ECO:0000313" key="9">
    <source>
        <dbReference type="Proteomes" id="UP000601223"/>
    </source>
</evidence>
<dbReference type="GO" id="GO:0010181">
    <property type="term" value="F:FMN binding"/>
    <property type="evidence" value="ECO:0007669"/>
    <property type="project" value="UniProtKB-UniRule"/>
</dbReference>
<evidence type="ECO:0000256" key="6">
    <source>
        <dbReference type="HAMAP-Rule" id="MF_01216"/>
    </source>
</evidence>
<gene>
    <name evidence="6" type="primary">azoR</name>
    <name evidence="8" type="ORF">Cba03nite_60050</name>
</gene>
<keyword evidence="4 6" id="KW-0520">NAD</keyword>
<dbReference type="InterPro" id="IPR023048">
    <property type="entry name" value="NADH:quinone_OxRdtase_FMN_depd"/>
</dbReference>
<dbReference type="InterPro" id="IPR029039">
    <property type="entry name" value="Flavoprotein-like_sf"/>
</dbReference>
<feature type="domain" description="Flavodoxin-like fold" evidence="7">
    <location>
        <begin position="6"/>
        <end position="192"/>
    </location>
</feature>
<dbReference type="PANTHER" id="PTHR43741">
    <property type="entry name" value="FMN-DEPENDENT NADH-AZOREDUCTASE 1"/>
    <property type="match status" value="1"/>
</dbReference>
<evidence type="ECO:0000313" key="8">
    <source>
        <dbReference type="EMBL" id="GIF84656.1"/>
    </source>
</evidence>
<comment type="caution">
    <text evidence="6">Lacks conserved residue(s) required for the propagation of feature annotation.</text>
</comment>
<dbReference type="AlphaFoldDB" id="A0A8J3NM10"/>
<dbReference type="GO" id="GO:0016655">
    <property type="term" value="F:oxidoreductase activity, acting on NAD(P)H, quinone or similar compound as acceptor"/>
    <property type="evidence" value="ECO:0007669"/>
    <property type="project" value="InterPro"/>
</dbReference>
<keyword evidence="1 6" id="KW-0285">Flavoprotein</keyword>
<keyword evidence="9" id="KW-1185">Reference proteome</keyword>
<sequence>MNSHPHLLHLDSSARRTGFSRHIGAKYAQAWQAANPHGRYTYRDLVKQPVPFIDEAWTQICDTVLAEQITDPGRIHEAVRTPAQRKAWEIVEPLLAELLSADELLIGVPMYNYSVPASLKAWIDQVTFPRARLTARVVVTAARGGAYGPGTPREPMDHQERYLRDFFRGHFAVDEVAFVTVEMVNSLVDPALAAFRQLHLDSVAAALKTVEAMR</sequence>